<comment type="caution">
    <text evidence="1">The sequence shown here is derived from an EMBL/GenBank/DDBJ whole genome shotgun (WGS) entry which is preliminary data.</text>
</comment>
<evidence type="ECO:0000313" key="2">
    <source>
        <dbReference type="Proteomes" id="UP000789525"/>
    </source>
</evidence>
<sequence>MSQQATSQTTAWAPPPGHLGNLTPEQQQTLEQFRKALSSDPNFPWNAQRHTDAYLLRFLRARKFNLDLAKQMIYAAEQWRKDFGVDEIVNHPESLDEEKKEVNKLYPQYYHKIDKDGRPVYVESLSQLSANINTIFQKHEQERVLKMLVLEYERFLSERLPAASEEVGHPVETSCTILDLKGVGVGGFYKVQGYVAQASKIGQDYYPETMGKFYIINAPWLFGTIWGIVSKFLDPVTVAKIKIFSGQSEWAPALKQQIPVENLPAEYLGVCMCDGEGQERRLFNDGLRGLTTEFYLNKDYHELVSSLGRYSGSNKCSNVCPQTKDTTVASYRCLEEIMASRRGEAIAPLLLRSRDLASYTPYYPIS</sequence>
<gene>
    <name evidence="1" type="ORF">ACOLOM_LOCUS5552</name>
</gene>
<reference evidence="1" key="1">
    <citation type="submission" date="2021-06" db="EMBL/GenBank/DDBJ databases">
        <authorList>
            <person name="Kallberg Y."/>
            <person name="Tangrot J."/>
            <person name="Rosling A."/>
        </authorList>
    </citation>
    <scope>NUCLEOTIDE SEQUENCE</scope>
    <source>
        <strain evidence="1">CL356</strain>
    </source>
</reference>
<evidence type="ECO:0000313" key="1">
    <source>
        <dbReference type="EMBL" id="CAG8569586.1"/>
    </source>
</evidence>
<dbReference type="Proteomes" id="UP000789525">
    <property type="component" value="Unassembled WGS sequence"/>
</dbReference>
<proteinExistence type="predicted"/>
<organism evidence="1 2">
    <name type="scientific">Acaulospora colombiana</name>
    <dbReference type="NCBI Taxonomy" id="27376"/>
    <lineage>
        <taxon>Eukaryota</taxon>
        <taxon>Fungi</taxon>
        <taxon>Fungi incertae sedis</taxon>
        <taxon>Mucoromycota</taxon>
        <taxon>Glomeromycotina</taxon>
        <taxon>Glomeromycetes</taxon>
        <taxon>Diversisporales</taxon>
        <taxon>Acaulosporaceae</taxon>
        <taxon>Acaulospora</taxon>
    </lineage>
</organism>
<name>A0ACA9M7Q4_9GLOM</name>
<feature type="non-terminal residue" evidence="1">
    <location>
        <position position="366"/>
    </location>
</feature>
<protein>
    <submittedName>
        <fullName evidence="1">9012_t:CDS:1</fullName>
    </submittedName>
</protein>
<keyword evidence="2" id="KW-1185">Reference proteome</keyword>
<dbReference type="EMBL" id="CAJVPT010010350">
    <property type="protein sequence ID" value="CAG8569586.1"/>
    <property type="molecule type" value="Genomic_DNA"/>
</dbReference>
<accession>A0ACA9M7Q4</accession>